<accession>A0A9D4E893</accession>
<gene>
    <name evidence="1" type="ORF">DPMN_175980</name>
</gene>
<organism evidence="1 2">
    <name type="scientific">Dreissena polymorpha</name>
    <name type="common">Zebra mussel</name>
    <name type="synonym">Mytilus polymorpha</name>
    <dbReference type="NCBI Taxonomy" id="45954"/>
    <lineage>
        <taxon>Eukaryota</taxon>
        <taxon>Metazoa</taxon>
        <taxon>Spiralia</taxon>
        <taxon>Lophotrochozoa</taxon>
        <taxon>Mollusca</taxon>
        <taxon>Bivalvia</taxon>
        <taxon>Autobranchia</taxon>
        <taxon>Heteroconchia</taxon>
        <taxon>Euheterodonta</taxon>
        <taxon>Imparidentia</taxon>
        <taxon>Neoheterodontei</taxon>
        <taxon>Myida</taxon>
        <taxon>Dreissenoidea</taxon>
        <taxon>Dreissenidae</taxon>
        <taxon>Dreissena</taxon>
    </lineage>
</organism>
<sequence length="70" mass="7892">MEVPIHYSLVVGSRDGFSDIADVNYTRDHVYDVIVPSSTFVSPNLNELYIKVTCTYSTGLFTTYSTSYKL</sequence>
<comment type="caution">
    <text evidence="1">The sequence shown here is derived from an EMBL/GenBank/DDBJ whole genome shotgun (WGS) entry which is preliminary data.</text>
</comment>
<reference evidence="1" key="2">
    <citation type="submission" date="2020-11" db="EMBL/GenBank/DDBJ databases">
        <authorList>
            <person name="McCartney M.A."/>
            <person name="Auch B."/>
            <person name="Kono T."/>
            <person name="Mallez S."/>
            <person name="Becker A."/>
            <person name="Gohl D.M."/>
            <person name="Silverstein K.A.T."/>
            <person name="Koren S."/>
            <person name="Bechman K.B."/>
            <person name="Herman A."/>
            <person name="Abrahante J.E."/>
            <person name="Garbe J."/>
        </authorList>
    </citation>
    <scope>NUCLEOTIDE SEQUENCE</scope>
    <source>
        <strain evidence="1">Duluth1</strain>
        <tissue evidence="1">Whole animal</tissue>
    </source>
</reference>
<dbReference type="AlphaFoldDB" id="A0A9D4E893"/>
<evidence type="ECO:0000313" key="2">
    <source>
        <dbReference type="Proteomes" id="UP000828390"/>
    </source>
</evidence>
<evidence type="ECO:0000313" key="1">
    <source>
        <dbReference type="EMBL" id="KAH3774598.1"/>
    </source>
</evidence>
<keyword evidence="2" id="KW-1185">Reference proteome</keyword>
<protein>
    <submittedName>
        <fullName evidence="1">Uncharacterized protein</fullName>
    </submittedName>
</protein>
<dbReference type="EMBL" id="JAIWYP010000009">
    <property type="protein sequence ID" value="KAH3774598.1"/>
    <property type="molecule type" value="Genomic_DNA"/>
</dbReference>
<dbReference type="Proteomes" id="UP000828390">
    <property type="component" value="Unassembled WGS sequence"/>
</dbReference>
<name>A0A9D4E893_DREPO</name>
<reference evidence="1" key="1">
    <citation type="journal article" date="2019" name="bioRxiv">
        <title>The Genome of the Zebra Mussel, Dreissena polymorpha: A Resource for Invasive Species Research.</title>
        <authorList>
            <person name="McCartney M.A."/>
            <person name="Auch B."/>
            <person name="Kono T."/>
            <person name="Mallez S."/>
            <person name="Zhang Y."/>
            <person name="Obille A."/>
            <person name="Becker A."/>
            <person name="Abrahante J.E."/>
            <person name="Garbe J."/>
            <person name="Badalamenti J.P."/>
            <person name="Herman A."/>
            <person name="Mangelson H."/>
            <person name="Liachko I."/>
            <person name="Sullivan S."/>
            <person name="Sone E.D."/>
            <person name="Koren S."/>
            <person name="Silverstein K.A.T."/>
            <person name="Beckman K.B."/>
            <person name="Gohl D.M."/>
        </authorList>
    </citation>
    <scope>NUCLEOTIDE SEQUENCE</scope>
    <source>
        <strain evidence="1">Duluth1</strain>
        <tissue evidence="1">Whole animal</tissue>
    </source>
</reference>
<proteinExistence type="predicted"/>